<keyword evidence="1" id="KW-0472">Membrane</keyword>
<feature type="transmembrane region" description="Helical" evidence="1">
    <location>
        <begin position="49"/>
        <end position="69"/>
    </location>
</feature>
<organism evidence="3 4">
    <name type="scientific">Pedobacter albus</name>
    <dbReference type="NCBI Taxonomy" id="3113905"/>
    <lineage>
        <taxon>Bacteria</taxon>
        <taxon>Pseudomonadati</taxon>
        <taxon>Bacteroidota</taxon>
        <taxon>Sphingobacteriia</taxon>
        <taxon>Sphingobacteriales</taxon>
        <taxon>Sphingobacteriaceae</taxon>
        <taxon>Pedobacter</taxon>
    </lineage>
</organism>
<dbReference type="Proteomes" id="UP001336835">
    <property type="component" value="Unassembled WGS sequence"/>
</dbReference>
<evidence type="ECO:0000256" key="1">
    <source>
        <dbReference type="SAM" id="Phobius"/>
    </source>
</evidence>
<dbReference type="EMBL" id="JAZDQT010000002">
    <property type="protein sequence ID" value="MEE1946036.1"/>
    <property type="molecule type" value="Genomic_DNA"/>
</dbReference>
<evidence type="ECO:0000313" key="3">
    <source>
        <dbReference type="EMBL" id="MEE1946036.1"/>
    </source>
</evidence>
<name>A0ABU7I993_9SPHI</name>
<proteinExistence type="predicted"/>
<keyword evidence="1" id="KW-1133">Transmembrane helix</keyword>
<reference evidence="3 4" key="1">
    <citation type="submission" date="2024-01" db="EMBL/GenBank/DDBJ databases">
        <title>Pedobacter sp. nov., isolated from fresh soil.</title>
        <authorList>
            <person name="Le N.T.T."/>
        </authorList>
    </citation>
    <scope>NUCLEOTIDE SEQUENCE [LARGE SCALE GENOMIC DNA]</scope>
    <source>
        <strain evidence="3 4">KR3-3</strain>
    </source>
</reference>
<comment type="caution">
    <text evidence="3">The sequence shown here is derived from an EMBL/GenBank/DDBJ whole genome shotgun (WGS) entry which is preliminary data.</text>
</comment>
<sequence>MKKALLFLFFLAIGFAFTPNAKAQCSMCTINAEQGTKNGNNQTKGINDGVVYLLSIPYLLIVGVGLIWYKNYRKKATSPTLNTEN</sequence>
<dbReference type="RefSeq" id="WP_330108352.1">
    <property type="nucleotide sequence ID" value="NZ_JAZDQT010000002.1"/>
</dbReference>
<feature type="signal peptide" evidence="2">
    <location>
        <begin position="1"/>
        <end position="23"/>
    </location>
</feature>
<evidence type="ECO:0000256" key="2">
    <source>
        <dbReference type="SAM" id="SignalP"/>
    </source>
</evidence>
<feature type="chain" id="PRO_5047259992" evidence="2">
    <location>
        <begin position="24"/>
        <end position="85"/>
    </location>
</feature>
<protein>
    <submittedName>
        <fullName evidence="3">Uncharacterized protein</fullName>
    </submittedName>
</protein>
<evidence type="ECO:0000313" key="4">
    <source>
        <dbReference type="Proteomes" id="UP001336835"/>
    </source>
</evidence>
<keyword evidence="4" id="KW-1185">Reference proteome</keyword>
<gene>
    <name evidence="3" type="ORF">VRU48_13020</name>
</gene>
<accession>A0ABU7I993</accession>
<keyword evidence="1" id="KW-0812">Transmembrane</keyword>
<keyword evidence="2" id="KW-0732">Signal</keyword>